<dbReference type="Pfam" id="PF03379">
    <property type="entry name" value="CcmB"/>
    <property type="match status" value="1"/>
</dbReference>
<dbReference type="PRINTS" id="PR01414">
    <property type="entry name" value="CCMBBIOGNSIS"/>
</dbReference>
<keyword evidence="8" id="KW-1185">Reference proteome</keyword>
<evidence type="ECO:0000256" key="6">
    <source>
        <dbReference type="SAM" id="Phobius"/>
    </source>
</evidence>
<comment type="caution">
    <text evidence="7">The sequence shown here is derived from an EMBL/GenBank/DDBJ whole genome shotgun (WGS) entry which is preliminary data.</text>
</comment>
<name>A0A8X6Y5V3_9ARAC</name>
<dbReference type="EMBL" id="BMAV01015538">
    <property type="protein sequence ID" value="GFY65221.1"/>
    <property type="molecule type" value="Genomic_DNA"/>
</dbReference>
<evidence type="ECO:0000256" key="1">
    <source>
        <dbReference type="ARBA" id="ARBA00004141"/>
    </source>
</evidence>
<dbReference type="Proteomes" id="UP000886998">
    <property type="component" value="Unassembled WGS sequence"/>
</dbReference>
<evidence type="ECO:0000313" key="7">
    <source>
        <dbReference type="EMBL" id="GFY65221.1"/>
    </source>
</evidence>
<feature type="transmembrane region" description="Helical" evidence="6">
    <location>
        <begin position="94"/>
        <end position="114"/>
    </location>
</feature>
<comment type="subcellular location">
    <subcellularLocation>
        <location evidence="1">Membrane</location>
        <topology evidence="1">Multi-pass membrane protein</topology>
    </subcellularLocation>
</comment>
<protein>
    <submittedName>
        <fullName evidence="7">Transcriptional regulator</fullName>
    </submittedName>
</protein>
<feature type="transmembrane region" description="Helical" evidence="6">
    <location>
        <begin position="158"/>
        <end position="178"/>
    </location>
</feature>
<dbReference type="GO" id="GO:0015232">
    <property type="term" value="F:heme transmembrane transporter activity"/>
    <property type="evidence" value="ECO:0007669"/>
    <property type="project" value="InterPro"/>
</dbReference>
<accession>A0A8X6Y5V3</accession>
<dbReference type="InterPro" id="IPR003544">
    <property type="entry name" value="Cyt_c_biogenesis_CcmB"/>
</dbReference>
<evidence type="ECO:0000256" key="5">
    <source>
        <dbReference type="ARBA" id="ARBA00023136"/>
    </source>
</evidence>
<keyword evidence="5 6" id="KW-0472">Membrane</keyword>
<sequence length="191" mass="21287">MLSLSSFTLENNNKQEVMLTLTWICATFVLQISTNNLFTSDYHDGILEQIFVQPLSSRLTVAYKIFAHWLLFGLPISVISSIFSFAILGNSIEHSIAVGVSLLFNTLIIINISATGNALMIGRNNLASGVSQILVLPMIMPTFVYFKMLTQFENLSLNIYTLLITMLIFVVLIVNSTITTHMALKFAVEQD</sequence>
<proteinExistence type="inferred from homology"/>
<feature type="transmembrane region" description="Helical" evidence="6">
    <location>
        <begin position="66"/>
        <end position="88"/>
    </location>
</feature>
<keyword evidence="3 6" id="KW-0812">Transmembrane</keyword>
<keyword evidence="4 6" id="KW-1133">Transmembrane helix</keyword>
<evidence type="ECO:0000256" key="3">
    <source>
        <dbReference type="ARBA" id="ARBA00022692"/>
    </source>
</evidence>
<reference evidence="7" key="1">
    <citation type="submission" date="2020-08" db="EMBL/GenBank/DDBJ databases">
        <title>Multicomponent nature underlies the extraordinary mechanical properties of spider dragline silk.</title>
        <authorList>
            <person name="Kono N."/>
            <person name="Nakamura H."/>
            <person name="Mori M."/>
            <person name="Yoshida Y."/>
            <person name="Ohtoshi R."/>
            <person name="Malay A.D."/>
            <person name="Moran D.A.P."/>
            <person name="Tomita M."/>
            <person name="Numata K."/>
            <person name="Arakawa K."/>
        </authorList>
    </citation>
    <scope>NUCLEOTIDE SEQUENCE</scope>
</reference>
<evidence type="ECO:0000256" key="4">
    <source>
        <dbReference type="ARBA" id="ARBA00022989"/>
    </source>
</evidence>
<gene>
    <name evidence="7" type="primary">TV42_01045</name>
    <name evidence="7" type="ORF">TNIN_37231</name>
</gene>
<feature type="transmembrane region" description="Helical" evidence="6">
    <location>
        <begin position="20"/>
        <end position="38"/>
    </location>
</feature>
<organism evidence="7 8">
    <name type="scientific">Trichonephila inaurata madagascariensis</name>
    <dbReference type="NCBI Taxonomy" id="2747483"/>
    <lineage>
        <taxon>Eukaryota</taxon>
        <taxon>Metazoa</taxon>
        <taxon>Ecdysozoa</taxon>
        <taxon>Arthropoda</taxon>
        <taxon>Chelicerata</taxon>
        <taxon>Arachnida</taxon>
        <taxon>Araneae</taxon>
        <taxon>Araneomorphae</taxon>
        <taxon>Entelegynae</taxon>
        <taxon>Araneoidea</taxon>
        <taxon>Nephilidae</taxon>
        <taxon>Trichonephila</taxon>
        <taxon>Trichonephila inaurata</taxon>
    </lineage>
</organism>
<evidence type="ECO:0000313" key="8">
    <source>
        <dbReference type="Proteomes" id="UP000886998"/>
    </source>
</evidence>
<evidence type="ECO:0000256" key="2">
    <source>
        <dbReference type="ARBA" id="ARBA00010544"/>
    </source>
</evidence>
<dbReference type="AlphaFoldDB" id="A0A8X6Y5V3"/>
<dbReference type="GO" id="GO:0017004">
    <property type="term" value="P:cytochrome complex assembly"/>
    <property type="evidence" value="ECO:0007669"/>
    <property type="project" value="InterPro"/>
</dbReference>
<comment type="similarity">
    <text evidence="2">Belongs to the CcmB/CycW/HelB family.</text>
</comment>
<feature type="transmembrane region" description="Helical" evidence="6">
    <location>
        <begin position="126"/>
        <end position="146"/>
    </location>
</feature>
<dbReference type="GO" id="GO:0016020">
    <property type="term" value="C:membrane"/>
    <property type="evidence" value="ECO:0007669"/>
    <property type="project" value="UniProtKB-SubCell"/>
</dbReference>